<reference evidence="3" key="1">
    <citation type="submission" date="2021-04" db="EMBL/GenBank/DDBJ databases">
        <authorList>
            <consortium name="Molecular Ecology Group"/>
        </authorList>
    </citation>
    <scope>NUCLEOTIDE SEQUENCE</scope>
</reference>
<comment type="caution">
    <text evidence="3">The sequence shown here is derived from an EMBL/GenBank/DDBJ whole genome shotgun (WGS) entry which is preliminary data.</text>
</comment>
<name>A0A8S3YE98_9EUPU</name>
<dbReference type="InterPro" id="IPR032060">
    <property type="entry name" value="MGA_dom"/>
</dbReference>
<feature type="region of interest" description="Disordered" evidence="1">
    <location>
        <begin position="148"/>
        <end position="189"/>
    </location>
</feature>
<feature type="region of interest" description="Disordered" evidence="1">
    <location>
        <begin position="61"/>
        <end position="82"/>
    </location>
</feature>
<gene>
    <name evidence="3" type="ORF">CUNI_LOCUS392</name>
</gene>
<dbReference type="OrthoDB" id="6119313at2759"/>
<evidence type="ECO:0000259" key="2">
    <source>
        <dbReference type="Pfam" id="PF16059"/>
    </source>
</evidence>
<keyword evidence="4" id="KW-1185">Reference proteome</keyword>
<dbReference type="AlphaFoldDB" id="A0A8S3YE98"/>
<feature type="compositionally biased region" description="Polar residues" evidence="1">
    <location>
        <begin position="172"/>
        <end position="189"/>
    </location>
</feature>
<feature type="non-terminal residue" evidence="3">
    <location>
        <position position="189"/>
    </location>
</feature>
<feature type="non-terminal residue" evidence="3">
    <location>
        <position position="1"/>
    </location>
</feature>
<dbReference type="Proteomes" id="UP000678393">
    <property type="component" value="Unassembled WGS sequence"/>
</dbReference>
<sequence>SAPACDKEYCRLGCICDSIDHERPIASKTHCRRPSCMLQCVCLESGSFDGNEDIPYLPSMRRRPKPGDRFSNLPQREKTHRSAKNLDAVTRKAMMLYETSEIYCERVERTRKRSDMASSPASTSFDTSLLAAAVPTSCSSAAFDIDSVSDPSEDSSFQTDTFSTDVPMASETMGSTPSHPFIIFNTSPQ</sequence>
<feature type="compositionally biased region" description="Polar residues" evidence="1">
    <location>
        <begin position="154"/>
        <end position="164"/>
    </location>
</feature>
<evidence type="ECO:0000256" key="1">
    <source>
        <dbReference type="SAM" id="MobiDB-lite"/>
    </source>
</evidence>
<organism evidence="3 4">
    <name type="scientific">Candidula unifasciata</name>
    <dbReference type="NCBI Taxonomy" id="100452"/>
    <lineage>
        <taxon>Eukaryota</taxon>
        <taxon>Metazoa</taxon>
        <taxon>Spiralia</taxon>
        <taxon>Lophotrochozoa</taxon>
        <taxon>Mollusca</taxon>
        <taxon>Gastropoda</taxon>
        <taxon>Heterobranchia</taxon>
        <taxon>Euthyneura</taxon>
        <taxon>Panpulmonata</taxon>
        <taxon>Eupulmonata</taxon>
        <taxon>Stylommatophora</taxon>
        <taxon>Helicina</taxon>
        <taxon>Helicoidea</taxon>
        <taxon>Geomitridae</taxon>
        <taxon>Candidula</taxon>
    </lineage>
</organism>
<evidence type="ECO:0000313" key="3">
    <source>
        <dbReference type="EMBL" id="CAG5114834.1"/>
    </source>
</evidence>
<proteinExistence type="predicted"/>
<accession>A0A8S3YE98</accession>
<evidence type="ECO:0000313" key="4">
    <source>
        <dbReference type="Proteomes" id="UP000678393"/>
    </source>
</evidence>
<protein>
    <recommendedName>
        <fullName evidence="2">MGA conserved domain-containing protein</fullName>
    </recommendedName>
</protein>
<feature type="domain" description="MGA conserved" evidence="2">
    <location>
        <begin position="4"/>
        <end position="43"/>
    </location>
</feature>
<dbReference type="Pfam" id="PF16059">
    <property type="entry name" value="MGA_dom"/>
    <property type="match status" value="1"/>
</dbReference>
<dbReference type="EMBL" id="CAJHNH020000044">
    <property type="protein sequence ID" value="CAG5114834.1"/>
    <property type="molecule type" value="Genomic_DNA"/>
</dbReference>